<name>A0A0L0DQ75_THETB</name>
<dbReference type="SUPFAM" id="SSF103657">
    <property type="entry name" value="BAR/IMD domain-like"/>
    <property type="match status" value="1"/>
</dbReference>
<dbReference type="InterPro" id="IPR001060">
    <property type="entry name" value="FCH_dom"/>
</dbReference>
<dbReference type="RefSeq" id="XP_013753614.1">
    <property type="nucleotide sequence ID" value="XM_013898160.1"/>
</dbReference>
<dbReference type="InterPro" id="IPR027267">
    <property type="entry name" value="AH/BAR_dom_sf"/>
</dbReference>
<feature type="compositionally biased region" description="Low complexity" evidence="2">
    <location>
        <begin position="458"/>
        <end position="485"/>
    </location>
</feature>
<feature type="compositionally biased region" description="Low complexity" evidence="2">
    <location>
        <begin position="397"/>
        <end position="412"/>
    </location>
</feature>
<proteinExistence type="predicted"/>
<feature type="compositionally biased region" description="Low complexity" evidence="2">
    <location>
        <begin position="364"/>
        <end position="383"/>
    </location>
</feature>
<dbReference type="AlphaFoldDB" id="A0A0L0DQ75"/>
<feature type="compositionally biased region" description="Low complexity" evidence="2">
    <location>
        <begin position="315"/>
        <end position="353"/>
    </location>
</feature>
<protein>
    <submittedName>
        <fullName evidence="4">Rho GTPase-activating protein 22</fullName>
    </submittedName>
</protein>
<feature type="compositionally biased region" description="Low complexity" evidence="2">
    <location>
        <begin position="421"/>
        <end position="450"/>
    </location>
</feature>
<sequence>MASLTAGSSAHIPDTIAAKRAAARYELRKESGMLAELTATVATAVGGDTVYATQLWDVPEKVHDNCAAMLEATNEVAAYWRARAAIEADYAAALAKLSKSTKDKASFVNVPGWNRLVPLLDVEATQHAELATEMVDQLHAQLSEFASTMDTNLKLLGKVHRSLVKDAASAADNASKLESKYISAAQAEEIASSELRVAVTNKAKASKIAKLEKDVGKKAKAVAEAQEKYVAAIDEANAIQRKQFALLSSYESLELRRDERTIQQLNLYLELRALSLDKVAAAAEAAQDAISSHHPTENLELLPPSTPRASRARCPLSPSSTARASSPRSRPPSSLRSARSSIPRPSPSLVSSLKTSWPARRPTRLTPPSRPSSTSSSRRSVLPSPKPPKASSVFQATPLPSSTSRPSSTRAPTPWPPPMSTSPQASSSSGSASFPPRSFRPTSMTTLWPTTVPPSPPSLTASRRSTATLPSASSPSWASSAPIRPLSKSPRCPTRTWPWSSRPPSSGRPRTTPWPS</sequence>
<dbReference type="Gene3D" id="1.20.1270.60">
    <property type="entry name" value="Arfaptin homology (AH) domain/BAR domain"/>
    <property type="match status" value="1"/>
</dbReference>
<keyword evidence="1" id="KW-0175">Coiled coil</keyword>
<gene>
    <name evidence="4" type="ORF">AMSG_10455</name>
</gene>
<evidence type="ECO:0000256" key="2">
    <source>
        <dbReference type="SAM" id="MobiDB-lite"/>
    </source>
</evidence>
<evidence type="ECO:0000313" key="5">
    <source>
        <dbReference type="Proteomes" id="UP000054408"/>
    </source>
</evidence>
<dbReference type="Pfam" id="PF00611">
    <property type="entry name" value="FCH"/>
    <property type="match status" value="1"/>
</dbReference>
<feature type="coiled-coil region" evidence="1">
    <location>
        <begin position="208"/>
        <end position="242"/>
    </location>
</feature>
<dbReference type="EMBL" id="GL349490">
    <property type="protein sequence ID" value="KNC54459.1"/>
    <property type="molecule type" value="Genomic_DNA"/>
</dbReference>
<evidence type="ECO:0000313" key="4">
    <source>
        <dbReference type="EMBL" id="KNC54459.1"/>
    </source>
</evidence>
<feature type="region of interest" description="Disordered" evidence="2">
    <location>
        <begin position="289"/>
        <end position="516"/>
    </location>
</feature>
<keyword evidence="5" id="KW-1185">Reference proteome</keyword>
<organism evidence="4 5">
    <name type="scientific">Thecamonas trahens ATCC 50062</name>
    <dbReference type="NCBI Taxonomy" id="461836"/>
    <lineage>
        <taxon>Eukaryota</taxon>
        <taxon>Apusozoa</taxon>
        <taxon>Apusomonadida</taxon>
        <taxon>Apusomonadidae</taxon>
        <taxon>Thecamonas</taxon>
    </lineage>
</organism>
<accession>A0A0L0DQ75</accession>
<feature type="compositionally biased region" description="Low complexity" evidence="2">
    <location>
        <begin position="493"/>
        <end position="516"/>
    </location>
</feature>
<dbReference type="Proteomes" id="UP000054408">
    <property type="component" value="Unassembled WGS sequence"/>
</dbReference>
<dbReference type="PRINTS" id="PR01217">
    <property type="entry name" value="PRICHEXTENSN"/>
</dbReference>
<dbReference type="STRING" id="461836.A0A0L0DQ75"/>
<reference evidence="4 5" key="1">
    <citation type="submission" date="2010-05" db="EMBL/GenBank/DDBJ databases">
        <title>The Genome Sequence of Thecamonas trahens ATCC 50062.</title>
        <authorList>
            <consortium name="The Broad Institute Genome Sequencing Platform"/>
            <person name="Russ C."/>
            <person name="Cuomo C."/>
            <person name="Shea T."/>
            <person name="Young S.K."/>
            <person name="Zeng Q."/>
            <person name="Koehrsen M."/>
            <person name="Haas B."/>
            <person name="Borodovsky M."/>
            <person name="Guigo R."/>
            <person name="Alvarado L."/>
            <person name="Berlin A."/>
            <person name="Bochicchio J."/>
            <person name="Borenstein D."/>
            <person name="Chapman S."/>
            <person name="Chen Z."/>
            <person name="Freedman E."/>
            <person name="Gellesch M."/>
            <person name="Goldberg J."/>
            <person name="Griggs A."/>
            <person name="Gujja S."/>
            <person name="Heilman E."/>
            <person name="Heiman D."/>
            <person name="Hepburn T."/>
            <person name="Howarth C."/>
            <person name="Jen D."/>
            <person name="Larson L."/>
            <person name="Mehta T."/>
            <person name="Park D."/>
            <person name="Pearson M."/>
            <person name="Roberts A."/>
            <person name="Saif S."/>
            <person name="Shenoy N."/>
            <person name="Sisk P."/>
            <person name="Stolte C."/>
            <person name="Sykes S."/>
            <person name="Thomson T."/>
            <person name="Walk T."/>
            <person name="White J."/>
            <person name="Yandava C."/>
            <person name="Burger G."/>
            <person name="Gray M.W."/>
            <person name="Holland P.W.H."/>
            <person name="King N."/>
            <person name="Lang F.B.F."/>
            <person name="Roger A.J."/>
            <person name="Ruiz-Trillo I."/>
            <person name="Lander E."/>
            <person name="Nusbaum C."/>
        </authorList>
    </citation>
    <scope>NUCLEOTIDE SEQUENCE [LARGE SCALE GENOMIC DNA]</scope>
    <source>
        <strain evidence="4 5">ATCC 50062</strain>
    </source>
</reference>
<evidence type="ECO:0000259" key="3">
    <source>
        <dbReference type="Pfam" id="PF00611"/>
    </source>
</evidence>
<evidence type="ECO:0000256" key="1">
    <source>
        <dbReference type="SAM" id="Coils"/>
    </source>
</evidence>
<feature type="domain" description="FCH" evidence="3">
    <location>
        <begin position="70"/>
        <end position="106"/>
    </location>
</feature>
<dbReference type="GeneID" id="25568672"/>